<reference evidence="1" key="1">
    <citation type="journal article" date="2015" name="Nature">
        <title>Complex archaea that bridge the gap between prokaryotes and eukaryotes.</title>
        <authorList>
            <person name="Spang A."/>
            <person name="Saw J.H."/>
            <person name="Jorgensen S.L."/>
            <person name="Zaremba-Niedzwiedzka K."/>
            <person name="Martijn J."/>
            <person name="Lind A.E."/>
            <person name="van Eijk R."/>
            <person name="Schleper C."/>
            <person name="Guy L."/>
            <person name="Ettema T.J."/>
        </authorList>
    </citation>
    <scope>NUCLEOTIDE SEQUENCE</scope>
</reference>
<dbReference type="AlphaFoldDB" id="A0A0F9VCW4"/>
<accession>A0A0F9VCW4</accession>
<dbReference type="Gene3D" id="3.40.91.30">
    <property type="match status" value="1"/>
</dbReference>
<comment type="caution">
    <text evidence="1">The sequence shown here is derived from an EMBL/GenBank/DDBJ whole genome shotgun (WGS) entry which is preliminary data.</text>
</comment>
<gene>
    <name evidence="1" type="ORF">LCGC14_0421230</name>
</gene>
<organism evidence="1">
    <name type="scientific">marine sediment metagenome</name>
    <dbReference type="NCBI Taxonomy" id="412755"/>
    <lineage>
        <taxon>unclassified sequences</taxon>
        <taxon>metagenomes</taxon>
        <taxon>ecological metagenomes</taxon>
    </lineage>
</organism>
<proteinExistence type="predicted"/>
<evidence type="ECO:0008006" key="2">
    <source>
        <dbReference type="Google" id="ProtNLM"/>
    </source>
</evidence>
<dbReference type="Pfam" id="PF06356">
    <property type="entry name" value="DUF1064"/>
    <property type="match status" value="1"/>
</dbReference>
<evidence type="ECO:0000313" key="1">
    <source>
        <dbReference type="EMBL" id="KKN71401.1"/>
    </source>
</evidence>
<name>A0A0F9VCW4_9ZZZZ</name>
<dbReference type="InterPro" id="IPR009414">
    <property type="entry name" value="DUF1064"/>
</dbReference>
<dbReference type="EMBL" id="LAZR01000384">
    <property type="protein sequence ID" value="KKN71401.1"/>
    <property type="molecule type" value="Genomic_DNA"/>
</dbReference>
<protein>
    <recommendedName>
        <fullName evidence="2">DUF1064 domain-containing protein</fullName>
    </recommendedName>
</protein>
<sequence>MIEKMGFEKNKRLVQDWHNQPTEVVMDGVLYKFRSRLEYRFAQYLVFLQKAGEVEKWEYESETFFFKDVKTAPVQYTPDFKVFCTDKKIEYYECKGWLISKDITKFKRMQEQYPMVSLILVMARRDKVGKRVNRYRTALRYIDHIMYAEPIFRKLGIK</sequence>